<comment type="caution">
    <text evidence="2">The sequence shown here is derived from an EMBL/GenBank/DDBJ whole genome shotgun (WGS) entry which is preliminary data.</text>
</comment>
<feature type="chain" id="PRO_5018707224" evidence="1">
    <location>
        <begin position="22"/>
        <end position="272"/>
    </location>
</feature>
<feature type="signal peptide" evidence="1">
    <location>
        <begin position="1"/>
        <end position="21"/>
    </location>
</feature>
<accession>A0A3S0GAA7</accession>
<organism evidence="2 3">
    <name type="scientific">Aquibium carbonis</name>
    <dbReference type="NCBI Taxonomy" id="2495581"/>
    <lineage>
        <taxon>Bacteria</taxon>
        <taxon>Pseudomonadati</taxon>
        <taxon>Pseudomonadota</taxon>
        <taxon>Alphaproteobacteria</taxon>
        <taxon>Hyphomicrobiales</taxon>
        <taxon>Phyllobacteriaceae</taxon>
        <taxon>Aquibium</taxon>
    </lineage>
</organism>
<reference evidence="2 3" key="1">
    <citation type="submission" date="2018-12" db="EMBL/GenBank/DDBJ databases">
        <title>Mesorhizobium carbonis sp. nov., isolated from coal mine water.</title>
        <authorList>
            <person name="Xin W."/>
            <person name="Xu Z."/>
            <person name="Xiang F."/>
            <person name="Zhang J."/>
            <person name="Xi L."/>
            <person name="Liu J."/>
        </authorList>
    </citation>
    <scope>NUCLEOTIDE SEQUENCE [LARGE SCALE GENOMIC DNA]</scope>
    <source>
        <strain evidence="2 3">B2.3</strain>
    </source>
</reference>
<dbReference type="Proteomes" id="UP000278398">
    <property type="component" value="Unassembled WGS sequence"/>
</dbReference>
<keyword evidence="3" id="KW-1185">Reference proteome</keyword>
<sequence>MARLATLALAGFMAGAESAAAQTVHHESLEPPLYPEIILETDDSFSDDPELSAFRRALAEAAGYRWGRPLDPEAVLPFLAAEVEFFIGQKGRGFREAFVSLGHHPARRALEMAGRLTRGSDSADSSVQSRYGLYVLEQLVMEPTVGRTPWLDGRICTASYGRISWPDWIALDGKLRFIDREHWVIASVVTPDGMEGLPVAGWPKPYQMVPVAPEQKRSGGSLGIIHPDGGVVFFSTFHGSDASHFAPYLNSHLCFEEREGAWKVSVIAMRLD</sequence>
<keyword evidence="1" id="KW-0732">Signal</keyword>
<dbReference type="AlphaFoldDB" id="A0A3S0GAA7"/>
<protein>
    <submittedName>
        <fullName evidence="2">Uncharacterized protein</fullName>
    </submittedName>
</protein>
<proteinExistence type="predicted"/>
<dbReference type="EMBL" id="RWKW01000020">
    <property type="protein sequence ID" value="RST87313.1"/>
    <property type="molecule type" value="Genomic_DNA"/>
</dbReference>
<evidence type="ECO:0000313" key="3">
    <source>
        <dbReference type="Proteomes" id="UP000278398"/>
    </source>
</evidence>
<name>A0A3S0GAA7_9HYPH</name>
<gene>
    <name evidence="2" type="ORF">EJC49_05780</name>
</gene>
<dbReference type="OrthoDB" id="9823634at2"/>
<evidence type="ECO:0000313" key="2">
    <source>
        <dbReference type="EMBL" id="RST87313.1"/>
    </source>
</evidence>
<evidence type="ECO:0000256" key="1">
    <source>
        <dbReference type="SAM" id="SignalP"/>
    </source>
</evidence>
<dbReference type="RefSeq" id="WP_126698513.1">
    <property type="nucleotide sequence ID" value="NZ_RWKW01000020.1"/>
</dbReference>